<dbReference type="Proteomes" id="UP001642360">
    <property type="component" value="Unassembled WGS sequence"/>
</dbReference>
<dbReference type="AlphaFoldDB" id="A0ABC8UEM5"/>
<evidence type="ECO:0000256" key="1">
    <source>
        <dbReference type="SAM" id="Phobius"/>
    </source>
</evidence>
<comment type="caution">
    <text evidence="2">The sequence shown here is derived from an EMBL/GenBank/DDBJ whole genome shotgun (WGS) entry which is preliminary data.</text>
</comment>
<evidence type="ECO:0000313" key="3">
    <source>
        <dbReference type="Proteomes" id="UP001642360"/>
    </source>
</evidence>
<evidence type="ECO:0000313" key="2">
    <source>
        <dbReference type="EMBL" id="CAK9178246.1"/>
    </source>
</evidence>
<reference evidence="2 3" key="1">
    <citation type="submission" date="2024-02" db="EMBL/GenBank/DDBJ databases">
        <authorList>
            <person name="Vignale AGUSTIN F."/>
            <person name="Sosa J E."/>
            <person name="Modenutti C."/>
        </authorList>
    </citation>
    <scope>NUCLEOTIDE SEQUENCE [LARGE SCALE GENOMIC DNA]</scope>
</reference>
<keyword evidence="3" id="KW-1185">Reference proteome</keyword>
<accession>A0ABC8UEM5</accession>
<feature type="transmembrane region" description="Helical" evidence="1">
    <location>
        <begin position="146"/>
        <end position="167"/>
    </location>
</feature>
<feature type="transmembrane region" description="Helical" evidence="1">
    <location>
        <begin position="216"/>
        <end position="236"/>
    </location>
</feature>
<keyword evidence="1" id="KW-0472">Membrane</keyword>
<sequence length="263" mass="29550">MMVLEILVLGFELEAIVYVTIHIVVHVNKRAVVSLLVFNCLVTCSQQHFSCHLFGFKRLFLLLGALDCAFLHVFQASYVSLRLLLAFLVSWFAVLIRMHCSRVLATAVDLLSPVYYSTAKGFPTDFSTPSAGLLAVHFDWVLSGRLLLALCFLLGVGCNGCNIQLVPVEETDAHIFVLCPFAHSFCSKLAAAMGFKIVPGEFPICRFMRMCRCFKGFSLSHALIRGVSMFTFWALWKERCRRRFEGLNLNSHAVFLQVVNALK</sequence>
<name>A0ABC8UEM5_9AQUA</name>
<evidence type="ECO:0008006" key="4">
    <source>
        <dbReference type="Google" id="ProtNLM"/>
    </source>
</evidence>
<proteinExistence type="predicted"/>
<keyword evidence="1" id="KW-1133">Transmembrane helix</keyword>
<protein>
    <recommendedName>
        <fullName evidence="4">Reverse transcriptase zinc-binding domain-containing protein</fullName>
    </recommendedName>
</protein>
<feature type="transmembrane region" description="Helical" evidence="1">
    <location>
        <begin position="69"/>
        <end position="94"/>
    </location>
</feature>
<gene>
    <name evidence="2" type="ORF">ILEXP_LOCUS48179</name>
</gene>
<feature type="transmembrane region" description="Helical" evidence="1">
    <location>
        <begin position="6"/>
        <end position="25"/>
    </location>
</feature>
<organism evidence="2 3">
    <name type="scientific">Ilex paraguariensis</name>
    <name type="common">yerba mate</name>
    <dbReference type="NCBI Taxonomy" id="185542"/>
    <lineage>
        <taxon>Eukaryota</taxon>
        <taxon>Viridiplantae</taxon>
        <taxon>Streptophyta</taxon>
        <taxon>Embryophyta</taxon>
        <taxon>Tracheophyta</taxon>
        <taxon>Spermatophyta</taxon>
        <taxon>Magnoliopsida</taxon>
        <taxon>eudicotyledons</taxon>
        <taxon>Gunneridae</taxon>
        <taxon>Pentapetalae</taxon>
        <taxon>asterids</taxon>
        <taxon>campanulids</taxon>
        <taxon>Aquifoliales</taxon>
        <taxon>Aquifoliaceae</taxon>
        <taxon>Ilex</taxon>
    </lineage>
</organism>
<dbReference type="EMBL" id="CAUOFW020007279">
    <property type="protein sequence ID" value="CAK9178246.1"/>
    <property type="molecule type" value="Genomic_DNA"/>
</dbReference>
<keyword evidence="1" id="KW-0812">Transmembrane</keyword>